<sequence length="164" mass="17756">MRANASKEASPAPTSASSALHRLNEKVPTPSKTTQSSSLHHSADRLHRIEAEAHVALASDSPSSAQQEHTRNRAPRTGHSLRRQVLAQVSMGAAHLPSRQHRSSTTPTWPSLCTPARPRVADQHIFNTRIPDEGWPDRETKSPPVGAGLFAPDELCPARGHQAV</sequence>
<dbReference type="EMBL" id="LWDD02001595">
    <property type="protein sequence ID" value="KAE8247028.1"/>
    <property type="molecule type" value="Genomic_DNA"/>
</dbReference>
<feature type="compositionally biased region" description="Low complexity" evidence="1">
    <location>
        <begin position="1"/>
        <end position="19"/>
    </location>
</feature>
<organism evidence="2 3">
    <name type="scientific">Tilletia caries</name>
    <name type="common">wheat bunt fungus</name>
    <dbReference type="NCBI Taxonomy" id="13290"/>
    <lineage>
        <taxon>Eukaryota</taxon>
        <taxon>Fungi</taxon>
        <taxon>Dikarya</taxon>
        <taxon>Basidiomycota</taxon>
        <taxon>Ustilaginomycotina</taxon>
        <taxon>Exobasidiomycetes</taxon>
        <taxon>Tilletiales</taxon>
        <taxon>Tilletiaceae</taxon>
        <taxon>Tilletia</taxon>
    </lineage>
</organism>
<reference evidence="2" key="1">
    <citation type="submission" date="2016-04" db="EMBL/GenBank/DDBJ databases">
        <authorList>
            <person name="Nguyen H.D."/>
            <person name="Kesanakurti P."/>
            <person name="Cullis J."/>
            <person name="Levesque C.A."/>
            <person name="Hambleton S."/>
        </authorList>
    </citation>
    <scope>NUCLEOTIDE SEQUENCE</scope>
    <source>
        <strain evidence="2">DAOMC 238032</strain>
    </source>
</reference>
<feature type="compositionally biased region" description="Basic residues" evidence="1">
    <location>
        <begin position="72"/>
        <end position="82"/>
    </location>
</feature>
<reference evidence="2" key="2">
    <citation type="journal article" date="2019" name="IMA Fungus">
        <title>Genome sequencing and comparison of five Tilletia species to identify candidate genes for the detection of regulated species infecting wheat.</title>
        <authorList>
            <person name="Nguyen H.D.T."/>
            <person name="Sultana T."/>
            <person name="Kesanakurti P."/>
            <person name="Hambleton S."/>
        </authorList>
    </citation>
    <scope>NUCLEOTIDE SEQUENCE</scope>
    <source>
        <strain evidence="2">DAOMC 238032</strain>
    </source>
</reference>
<feature type="region of interest" description="Disordered" evidence="1">
    <location>
        <begin position="1"/>
        <end position="112"/>
    </location>
</feature>
<name>A0A177V560_9BASI</name>
<evidence type="ECO:0000313" key="2">
    <source>
        <dbReference type="EMBL" id="KAE8247028.1"/>
    </source>
</evidence>
<feature type="compositionally biased region" description="Basic and acidic residues" evidence="1">
    <location>
        <begin position="41"/>
        <end position="53"/>
    </location>
</feature>
<protein>
    <submittedName>
        <fullName evidence="2">Uncharacterized protein</fullName>
    </submittedName>
</protein>
<accession>A0A177V560</accession>
<dbReference type="AlphaFoldDB" id="A0A177V560"/>
<comment type="caution">
    <text evidence="2">The sequence shown here is derived from an EMBL/GenBank/DDBJ whole genome shotgun (WGS) entry which is preliminary data.</text>
</comment>
<feature type="compositionally biased region" description="Polar residues" evidence="1">
    <location>
        <begin position="30"/>
        <end position="40"/>
    </location>
</feature>
<proteinExistence type="predicted"/>
<feature type="compositionally biased region" description="Basic and acidic residues" evidence="1">
    <location>
        <begin position="130"/>
        <end position="141"/>
    </location>
</feature>
<gene>
    <name evidence="2" type="ORF">A4X03_0g7162</name>
</gene>
<feature type="region of interest" description="Disordered" evidence="1">
    <location>
        <begin position="127"/>
        <end position="164"/>
    </location>
</feature>
<evidence type="ECO:0000313" key="3">
    <source>
        <dbReference type="Proteomes" id="UP000077671"/>
    </source>
</evidence>
<dbReference type="Proteomes" id="UP000077671">
    <property type="component" value="Unassembled WGS sequence"/>
</dbReference>
<evidence type="ECO:0000256" key="1">
    <source>
        <dbReference type="SAM" id="MobiDB-lite"/>
    </source>
</evidence>